<dbReference type="GO" id="GO:0004553">
    <property type="term" value="F:hydrolase activity, hydrolyzing O-glycosyl compounds"/>
    <property type="evidence" value="ECO:0007669"/>
    <property type="project" value="InterPro"/>
</dbReference>
<evidence type="ECO:0000313" key="7">
    <source>
        <dbReference type="EMBL" id="EST49580.1"/>
    </source>
</evidence>
<dbReference type="InterPro" id="IPR008979">
    <property type="entry name" value="Galactose-bd-like_sf"/>
</dbReference>
<dbReference type="Pfam" id="PF21467">
    <property type="entry name" value="BetaGal_gal-bd"/>
    <property type="match status" value="1"/>
</dbReference>
<keyword evidence="3" id="KW-0326">Glycosidase</keyword>
<dbReference type="PANTHER" id="PTHR23421">
    <property type="entry name" value="BETA-GALACTOSIDASE RELATED"/>
    <property type="match status" value="1"/>
</dbReference>
<organism evidence="7">
    <name type="scientific">Spironucleus salmonicida</name>
    <dbReference type="NCBI Taxonomy" id="348837"/>
    <lineage>
        <taxon>Eukaryota</taxon>
        <taxon>Metamonada</taxon>
        <taxon>Diplomonadida</taxon>
        <taxon>Hexamitidae</taxon>
        <taxon>Hexamitinae</taxon>
        <taxon>Spironucleus</taxon>
    </lineage>
</organism>
<dbReference type="AlphaFoldDB" id="V6LYC6"/>
<dbReference type="SUPFAM" id="SSF51445">
    <property type="entry name" value="(Trans)glycosidases"/>
    <property type="match status" value="1"/>
</dbReference>
<feature type="domain" description="Beta-galactosidase galactose-binding" evidence="6">
    <location>
        <begin position="488"/>
        <end position="547"/>
    </location>
</feature>
<dbReference type="GO" id="GO:0005975">
    <property type="term" value="P:carbohydrate metabolic process"/>
    <property type="evidence" value="ECO:0007669"/>
    <property type="project" value="InterPro"/>
</dbReference>
<dbReference type="VEuPathDB" id="GiardiaDB:SS50377_28370"/>
<evidence type="ECO:0000259" key="4">
    <source>
        <dbReference type="Pfam" id="PF01301"/>
    </source>
</evidence>
<accession>V6LYC6</accession>
<evidence type="ECO:0000259" key="6">
    <source>
        <dbReference type="Pfam" id="PF21467"/>
    </source>
</evidence>
<gene>
    <name evidence="7" type="ORF">SS50377_10083</name>
    <name evidence="8" type="ORF">SS50377_28370</name>
</gene>
<evidence type="ECO:0000256" key="3">
    <source>
        <dbReference type="ARBA" id="ARBA00023295"/>
    </source>
</evidence>
<dbReference type="OrthoDB" id="1657402at2759"/>
<sequence>MLLTLAFFGWDKTEFTVNLEPFQIHAGAVDLIRIPYTHWEQRILAAKTMGLNTMVLQLNWNSFEKEDETFDFTSDQNNVNEFIRLCKSNDMKVILRPGPQSHTYTAFGGIPSRISFDNVSTRDLQNKEWVRSITSYIKAVSAVINENSEDVAMIQIDQLTGIDEISSDYLRYLRQLFLQNGVFGPFMLLESIYKFNSVEGMAIGLSGNPSADQIEEAKKISPNLPVFYGNHYTGDVTTYRSGPPQSRFVNLQPILKANQSFILFPFCGGSSFGFTASGIQSQVYDTYTTSNDFGAPLTENGYPTPQYNRLTRALTGSSQYKLKVLPMQTIDSFTMVKVGTLEGQNFINKGTFKDLPTFESQRQNEGLGIYEVQIPPNSSGNLALENVRDYAQVYIDGELVHTFNREINVGFNYMIKDTKSGRLQLVVDASTHQGFSGYAFEDDKKGVWGNNMFNSQKMHNFTLSLLDVENFKPVEKLTPTNFTGGLFKAKFSTLKVDTYIDLKDFKKGYVFINNVNIGRYQNVNKDQSNNFYSRIYCPSTYLNDGENILFVLDTLTVEESIQVSGVQLAFACQEGYAEVGAECIKVE</sequence>
<dbReference type="InterPro" id="IPR017853">
    <property type="entry name" value="GH"/>
</dbReference>
<dbReference type="InterPro" id="IPR031330">
    <property type="entry name" value="Gly_Hdrlase_35_cat"/>
</dbReference>
<dbReference type="InterPro" id="IPR001944">
    <property type="entry name" value="Glycoside_Hdrlase_35"/>
</dbReference>
<dbReference type="SUPFAM" id="SSF49785">
    <property type="entry name" value="Galactose-binding domain-like"/>
    <property type="match status" value="1"/>
</dbReference>
<keyword evidence="2" id="KW-0378">Hydrolase</keyword>
<feature type="domain" description="Glycoside hydrolase 35 catalytic" evidence="4">
    <location>
        <begin position="15"/>
        <end position="313"/>
    </location>
</feature>
<protein>
    <submittedName>
        <fullName evidence="7">Beta-galactosidase</fullName>
    </submittedName>
</protein>
<dbReference type="InterPro" id="IPR048912">
    <property type="entry name" value="BetaGal1-like_ABD1"/>
</dbReference>
<dbReference type="Pfam" id="PF21317">
    <property type="entry name" value="BetaGal_ABD_1"/>
    <property type="match status" value="1"/>
</dbReference>
<dbReference type="Pfam" id="PF01301">
    <property type="entry name" value="Glyco_hydro_35"/>
    <property type="match status" value="1"/>
</dbReference>
<evidence type="ECO:0000313" key="8">
    <source>
        <dbReference type="EMBL" id="KAH0569425.1"/>
    </source>
</evidence>
<dbReference type="InterPro" id="IPR048913">
    <property type="entry name" value="BetaGal_gal-bd"/>
</dbReference>
<dbReference type="Proteomes" id="UP000018208">
    <property type="component" value="Unassembled WGS sequence"/>
</dbReference>
<dbReference type="EMBL" id="AUWU02000009">
    <property type="protein sequence ID" value="KAH0569425.1"/>
    <property type="molecule type" value="Genomic_DNA"/>
</dbReference>
<evidence type="ECO:0000313" key="9">
    <source>
        <dbReference type="Proteomes" id="UP000018208"/>
    </source>
</evidence>
<evidence type="ECO:0000259" key="5">
    <source>
        <dbReference type="Pfam" id="PF21317"/>
    </source>
</evidence>
<dbReference type="Gene3D" id="2.60.120.260">
    <property type="entry name" value="Galactose-binding domain-like"/>
    <property type="match status" value="2"/>
</dbReference>
<keyword evidence="9" id="KW-1185">Reference proteome</keyword>
<dbReference type="EMBL" id="KI545948">
    <property type="protein sequence ID" value="EST49580.1"/>
    <property type="molecule type" value="Genomic_DNA"/>
</dbReference>
<comment type="similarity">
    <text evidence="1">Belongs to the glycosyl hydrolase 35 family.</text>
</comment>
<feature type="domain" description="Beta-galactosidase 1-like first all-beta" evidence="5">
    <location>
        <begin position="357"/>
        <end position="464"/>
    </location>
</feature>
<reference evidence="8" key="2">
    <citation type="submission" date="2020-12" db="EMBL/GenBank/DDBJ databases">
        <title>New Spironucleus salmonicida genome in near-complete chromosomes.</title>
        <authorList>
            <person name="Xu F."/>
            <person name="Kurt Z."/>
            <person name="Jimenez-Gonzalez A."/>
            <person name="Astvaldsson A."/>
            <person name="Andersson J.O."/>
            <person name="Svard S.G."/>
        </authorList>
    </citation>
    <scope>NUCLEOTIDE SEQUENCE</scope>
    <source>
        <strain evidence="8">ATCC 50377</strain>
    </source>
</reference>
<dbReference type="Gene3D" id="3.20.20.80">
    <property type="entry name" value="Glycosidases"/>
    <property type="match status" value="1"/>
</dbReference>
<dbReference type="PRINTS" id="PR00742">
    <property type="entry name" value="GLHYDRLASE35"/>
</dbReference>
<evidence type="ECO:0000256" key="2">
    <source>
        <dbReference type="ARBA" id="ARBA00022801"/>
    </source>
</evidence>
<evidence type="ECO:0000256" key="1">
    <source>
        <dbReference type="ARBA" id="ARBA00009809"/>
    </source>
</evidence>
<name>V6LYC6_9EUKA</name>
<proteinExistence type="inferred from homology"/>
<reference evidence="7 8" key="1">
    <citation type="journal article" date="2014" name="PLoS Genet.">
        <title>The Genome of Spironucleus salmonicida Highlights a Fish Pathogen Adapted to Fluctuating Environments.</title>
        <authorList>
            <person name="Xu F."/>
            <person name="Jerlstrom-Hultqvist J."/>
            <person name="Einarsson E."/>
            <person name="Astvaldsson A."/>
            <person name="Svard S.G."/>
            <person name="Andersson J.O."/>
        </authorList>
    </citation>
    <scope>NUCLEOTIDE SEQUENCE</scope>
    <source>
        <strain evidence="8">ATCC 50377</strain>
    </source>
</reference>